<evidence type="ECO:0000256" key="1">
    <source>
        <dbReference type="ARBA" id="ARBA00022723"/>
    </source>
</evidence>
<organism evidence="2">
    <name type="scientific">bioreactor metagenome</name>
    <dbReference type="NCBI Taxonomy" id="1076179"/>
    <lineage>
        <taxon>unclassified sequences</taxon>
        <taxon>metagenomes</taxon>
        <taxon>ecological metagenomes</taxon>
    </lineage>
</organism>
<protein>
    <recommendedName>
        <fullName evidence="3">2,5-dihydroxypyridine 5,6-dioxygenase</fullName>
    </recommendedName>
</protein>
<dbReference type="PANTHER" id="PTHR34448">
    <property type="entry name" value="AMINOPEPTIDASE"/>
    <property type="match status" value="1"/>
</dbReference>
<reference evidence="2" key="1">
    <citation type="submission" date="2019-08" db="EMBL/GenBank/DDBJ databases">
        <authorList>
            <person name="Kucharzyk K."/>
            <person name="Murdoch R.W."/>
            <person name="Higgins S."/>
            <person name="Loffler F."/>
        </authorList>
    </citation>
    <scope>NUCLEOTIDE SEQUENCE</scope>
</reference>
<dbReference type="GO" id="GO:0004177">
    <property type="term" value="F:aminopeptidase activity"/>
    <property type="evidence" value="ECO:0007669"/>
    <property type="project" value="InterPro"/>
</dbReference>
<proteinExistence type="predicted"/>
<comment type="caution">
    <text evidence="2">The sequence shown here is derived from an EMBL/GenBank/DDBJ whole genome shotgun (WGS) entry which is preliminary data.</text>
</comment>
<accession>A0A644XD08</accession>
<keyword evidence="1" id="KW-0479">Metal-binding</keyword>
<dbReference type="SUPFAM" id="SSF144052">
    <property type="entry name" value="Thermophilic metalloprotease-like"/>
    <property type="match status" value="1"/>
</dbReference>
<dbReference type="InterPro" id="IPR052170">
    <property type="entry name" value="M29_Exopeptidase"/>
</dbReference>
<evidence type="ECO:0008006" key="3">
    <source>
        <dbReference type="Google" id="ProtNLM"/>
    </source>
</evidence>
<evidence type="ECO:0000313" key="2">
    <source>
        <dbReference type="EMBL" id="MPM14072.1"/>
    </source>
</evidence>
<dbReference type="AlphaFoldDB" id="A0A644XD08"/>
<dbReference type="GO" id="GO:0046872">
    <property type="term" value="F:metal ion binding"/>
    <property type="evidence" value="ECO:0007669"/>
    <property type="project" value="UniProtKB-KW"/>
</dbReference>
<dbReference type="PANTHER" id="PTHR34448:SF1">
    <property type="entry name" value="BLL6088 PROTEIN"/>
    <property type="match status" value="1"/>
</dbReference>
<sequence length="318" mass="34658">MIINKAANVLLTTCSNCKKEEKILFVTDPTSYEVAKIMWDAASDFPNKALIMMEERNMHGEDPTEIVGHAMRNADVIFGVTKFSLFHSQARKDAVANGARFVNMVDYNTNMMENGGLHCDFEEIGKVCSKVASKLENKKVCKITTDKGTNFTCEIEGIKPNPQYGRSLNPGSSSSPPDIECATCALEGTGEGLIIVDGSIPHPELGLIVEDIKLTVKKGLIVKIEGGQQAKVLERTLKDFNDPNVYNLGEIGIGLNPMCKLNGSMLEDEGCSETLHFGAGDNRGFGGKTASNYHLDIIIKEPDLEVDGEKILDKGRVI</sequence>
<dbReference type="GO" id="GO:0006508">
    <property type="term" value="P:proteolysis"/>
    <property type="evidence" value="ECO:0007669"/>
    <property type="project" value="InterPro"/>
</dbReference>
<gene>
    <name evidence="2" type="ORF">SDC9_60432</name>
</gene>
<dbReference type="EMBL" id="VSSQ01002220">
    <property type="protein sequence ID" value="MPM14072.1"/>
    <property type="molecule type" value="Genomic_DNA"/>
</dbReference>
<name>A0A644XD08_9ZZZZ</name>
<dbReference type="InterPro" id="IPR058739">
    <property type="entry name" value="NicX"/>
</dbReference>
<dbReference type="Pfam" id="PF26233">
    <property type="entry name" value="NicX"/>
    <property type="match status" value="1"/>
</dbReference>